<dbReference type="EMBL" id="JAOPHQ010005165">
    <property type="protein sequence ID" value="KAK0136382.1"/>
    <property type="molecule type" value="Genomic_DNA"/>
</dbReference>
<comment type="caution">
    <text evidence="3">The sequence shown here is derived from an EMBL/GenBank/DDBJ whole genome shotgun (WGS) entry which is preliminary data.</text>
</comment>
<accession>A0AA47MRT2</accession>
<reference evidence="3" key="1">
    <citation type="journal article" date="2023" name="Front. Mar. Sci.">
        <title>A new Merluccius polli reference genome to investigate the effects of global change in West African waters.</title>
        <authorList>
            <person name="Mateo J.L."/>
            <person name="Blanco-Fernandez C."/>
            <person name="Garcia-Vazquez E."/>
            <person name="Machado-Schiaffino G."/>
        </authorList>
    </citation>
    <scope>NUCLEOTIDE SEQUENCE</scope>
    <source>
        <strain evidence="3">C29</strain>
        <tissue evidence="3">Fin</tissue>
    </source>
</reference>
<dbReference type="EMBL" id="JAOPHQ010002918">
    <property type="protein sequence ID" value="KAK0144954.1"/>
    <property type="molecule type" value="Genomic_DNA"/>
</dbReference>
<evidence type="ECO:0000313" key="3">
    <source>
        <dbReference type="EMBL" id="KAK0144954.1"/>
    </source>
</evidence>
<gene>
    <name evidence="3" type="ORF">N1851_016150</name>
    <name evidence="2" type="ORF">N1851_027718</name>
</gene>
<dbReference type="AlphaFoldDB" id="A0AA47MRT2"/>
<keyword evidence="4" id="KW-1185">Reference proteome</keyword>
<name>A0AA47MRT2_MERPO</name>
<feature type="region of interest" description="Disordered" evidence="1">
    <location>
        <begin position="112"/>
        <end position="137"/>
    </location>
</feature>
<protein>
    <submittedName>
        <fullName evidence="3">Uncharacterized protein</fullName>
    </submittedName>
</protein>
<evidence type="ECO:0000313" key="4">
    <source>
        <dbReference type="Proteomes" id="UP001174136"/>
    </source>
</evidence>
<evidence type="ECO:0000313" key="2">
    <source>
        <dbReference type="EMBL" id="KAK0136382.1"/>
    </source>
</evidence>
<sequence length="137" mass="15545">MDDDIKEAVLSFLPGLSDETLTSLLEIFGELGVESRGDLSFIQEKDLERCLRPIHCRRLLNGIKNDGLPPFQIEFVDVASPTPSNPSSSSSENTLPSVWEAVRLKAKSDGMRCQRQSNKQWQMKEDRHLAKEEIWSK</sequence>
<evidence type="ECO:0000256" key="1">
    <source>
        <dbReference type="SAM" id="MobiDB-lite"/>
    </source>
</evidence>
<dbReference type="Proteomes" id="UP001174136">
    <property type="component" value="Unassembled WGS sequence"/>
</dbReference>
<feature type="compositionally biased region" description="Basic and acidic residues" evidence="1">
    <location>
        <begin position="122"/>
        <end position="137"/>
    </location>
</feature>
<organism evidence="3 4">
    <name type="scientific">Merluccius polli</name>
    <name type="common">Benguela hake</name>
    <name type="synonym">Merluccius cadenati</name>
    <dbReference type="NCBI Taxonomy" id="89951"/>
    <lineage>
        <taxon>Eukaryota</taxon>
        <taxon>Metazoa</taxon>
        <taxon>Chordata</taxon>
        <taxon>Craniata</taxon>
        <taxon>Vertebrata</taxon>
        <taxon>Euteleostomi</taxon>
        <taxon>Actinopterygii</taxon>
        <taxon>Neopterygii</taxon>
        <taxon>Teleostei</taxon>
        <taxon>Neoteleostei</taxon>
        <taxon>Acanthomorphata</taxon>
        <taxon>Zeiogadaria</taxon>
        <taxon>Gadariae</taxon>
        <taxon>Gadiformes</taxon>
        <taxon>Gadoidei</taxon>
        <taxon>Merlucciidae</taxon>
        <taxon>Merluccius</taxon>
    </lineage>
</organism>
<proteinExistence type="predicted"/>